<dbReference type="Pfam" id="PF00196">
    <property type="entry name" value="GerE"/>
    <property type="match status" value="1"/>
</dbReference>
<evidence type="ECO:0000313" key="7">
    <source>
        <dbReference type="Proteomes" id="UP001595526"/>
    </source>
</evidence>
<dbReference type="EMBL" id="JBHRTA010000016">
    <property type="protein sequence ID" value="MFC3197163.1"/>
    <property type="molecule type" value="Genomic_DNA"/>
</dbReference>
<feature type="domain" description="HTH luxR-type" evidence="5">
    <location>
        <begin position="905"/>
        <end position="962"/>
    </location>
</feature>
<evidence type="ECO:0000256" key="4">
    <source>
        <dbReference type="SAM" id="SignalP"/>
    </source>
</evidence>
<feature type="signal peptide" evidence="4">
    <location>
        <begin position="1"/>
        <end position="21"/>
    </location>
</feature>
<accession>A0ABV7JGE4</accession>
<protein>
    <submittedName>
        <fullName evidence="6">Triple tyrosine motif-containing protein</fullName>
    </submittedName>
</protein>
<feature type="transmembrane region" description="Helical" evidence="3">
    <location>
        <begin position="759"/>
        <end position="777"/>
    </location>
</feature>
<evidence type="ECO:0000256" key="2">
    <source>
        <dbReference type="SAM" id="Coils"/>
    </source>
</evidence>
<comment type="caution">
    <text evidence="6">The sequence shown here is derived from an EMBL/GenBank/DDBJ whole genome shotgun (WGS) entry which is preliminary data.</text>
</comment>
<dbReference type="InterPro" id="IPR016032">
    <property type="entry name" value="Sig_transdc_resp-reg_C-effctor"/>
</dbReference>
<dbReference type="InterPro" id="IPR015943">
    <property type="entry name" value="WD40/YVTN_repeat-like_dom_sf"/>
</dbReference>
<dbReference type="Pfam" id="PF07494">
    <property type="entry name" value="Reg_prop"/>
    <property type="match status" value="1"/>
</dbReference>
<evidence type="ECO:0000259" key="5">
    <source>
        <dbReference type="SMART" id="SM00421"/>
    </source>
</evidence>
<evidence type="ECO:0000313" key="6">
    <source>
        <dbReference type="EMBL" id="MFC3197163.1"/>
    </source>
</evidence>
<dbReference type="Proteomes" id="UP001595526">
    <property type="component" value="Unassembled WGS sequence"/>
</dbReference>
<keyword evidence="4" id="KW-0732">Signal</keyword>
<dbReference type="SMART" id="SM00421">
    <property type="entry name" value="HTH_LUXR"/>
    <property type="match status" value="1"/>
</dbReference>
<feature type="coiled-coil region" evidence="2">
    <location>
        <begin position="804"/>
        <end position="831"/>
    </location>
</feature>
<evidence type="ECO:0000256" key="3">
    <source>
        <dbReference type="SAM" id="Phobius"/>
    </source>
</evidence>
<keyword evidence="3" id="KW-0812">Transmembrane</keyword>
<proteinExistence type="predicted"/>
<dbReference type="RefSeq" id="WP_379020591.1">
    <property type="nucleotide sequence ID" value="NZ_JBHRTA010000016.1"/>
</dbReference>
<evidence type="ECO:0000256" key="1">
    <source>
        <dbReference type="ARBA" id="ARBA00022553"/>
    </source>
</evidence>
<dbReference type="Gene3D" id="2.130.10.10">
    <property type="entry name" value="YVTN repeat-like/Quinoprotein amine dehydrogenase"/>
    <property type="match status" value="3"/>
</dbReference>
<gene>
    <name evidence="6" type="ORF">ACFOET_06035</name>
</gene>
<dbReference type="Gene3D" id="2.60.40.10">
    <property type="entry name" value="Immunoglobulins"/>
    <property type="match status" value="1"/>
</dbReference>
<sequence>MKLTLWIIFPLLSMLPGHAFGQNTLGFPLVHHYDKTVFQGGSRTWDIKQDSRGILYFANNEGLITFDGSHWKQYPLPNHTILRSLYIDEQDRIFAGGQGEFGYFEGGAGGALHYTSLTALIPLHKRKFADVWNTAAHGGSVFFRTSDRIFEFTEGRIVVHPATTEWRFLGYAEGRLFAQDREGGLLEFNGGSWSTLQGDNKMEGAAVAKAFSIGKDSVFFATISNGTYLLAGSTLRRMDKGPREDLYTPSLSKLSDSTYAVATSTAGCLVRDIRGRVIQRIAHAEGLPNNNVSAVFADADQNIWVGVDNAIAVISYNSSLKYFRPNLENDVTGFSTRVFEENLYVSSSNGVYQAPLKLSEADHSFCQGSFSLVAGSDRGEAWRLEQINGQLLLAHNSGIFRIRNGIAEPVAMGMGSWIFLPLSSALPVAQTLVGTYQGLDMLSYANGRFWNSGTLSGPADSYRFLEQEENGDIWAAHPYRGIYRLRISADNMKYDVRLFTNDDGLPSPFQNYVFKINDSIVFATEAGVYEFDSATQRFSPSPTFAHFHGIPIKYLRDDADGNVWFCSGKKVGVARHADGGARHEINYFPEIEGLHTSGFENIYPYDRHNIYIGSEKGIIHINYEKYKRSSSSPPKVLLSSVKTAGKKDSTIFGGYFAKSSTNMYEQSSSQIPKLHPAFDSYHFVYGSPSYGISNHVTYSYRLEGYDTDWSPWSTATEKHYTNLPSGTYTFKLKARKNPISESEIIAYTFVINPPWYKTVWAMLSYFAASLAGIYLLVKWQKKAWRNQQLKYERQLAQMRYIHQLEIEKNEKEIVKLQNEKLENEVLTKTKELASASMHLMENSGALSKLRVELAKLNLSTEDESELKRITSLLKDVERNTANWDQFASYFDELNDGFLNRLKATHPALSRNDLKVCAYLRLGFSSKQIAQLQNISVRGIEIHRYRLRKKLSLHTELSLNEYLTTI</sequence>
<keyword evidence="2" id="KW-0175">Coiled coil</keyword>
<feature type="chain" id="PRO_5046594925" evidence="4">
    <location>
        <begin position="22"/>
        <end position="965"/>
    </location>
</feature>
<organism evidence="6 7">
    <name type="scientific">Parapedobacter deserti</name>
    <dbReference type="NCBI Taxonomy" id="1912957"/>
    <lineage>
        <taxon>Bacteria</taxon>
        <taxon>Pseudomonadati</taxon>
        <taxon>Bacteroidota</taxon>
        <taxon>Sphingobacteriia</taxon>
        <taxon>Sphingobacteriales</taxon>
        <taxon>Sphingobacteriaceae</taxon>
        <taxon>Parapedobacter</taxon>
    </lineage>
</organism>
<keyword evidence="7" id="KW-1185">Reference proteome</keyword>
<dbReference type="PANTHER" id="PTHR43547:SF2">
    <property type="entry name" value="HYBRID SIGNAL TRANSDUCTION HISTIDINE KINASE C"/>
    <property type="match status" value="1"/>
</dbReference>
<keyword evidence="3" id="KW-1133">Transmembrane helix</keyword>
<keyword evidence="3" id="KW-0472">Membrane</keyword>
<dbReference type="Gene3D" id="1.10.10.10">
    <property type="entry name" value="Winged helix-like DNA-binding domain superfamily/Winged helix DNA-binding domain"/>
    <property type="match status" value="1"/>
</dbReference>
<dbReference type="InterPro" id="IPR000792">
    <property type="entry name" value="Tscrpt_reg_LuxR_C"/>
</dbReference>
<dbReference type="SUPFAM" id="SSF46894">
    <property type="entry name" value="C-terminal effector domain of the bipartite response regulators"/>
    <property type="match status" value="1"/>
</dbReference>
<dbReference type="InterPro" id="IPR011110">
    <property type="entry name" value="Reg_prop"/>
</dbReference>
<name>A0ABV7JGE4_9SPHI</name>
<dbReference type="InterPro" id="IPR036388">
    <property type="entry name" value="WH-like_DNA-bd_sf"/>
</dbReference>
<dbReference type="SUPFAM" id="SSF50952">
    <property type="entry name" value="Soluble quinoprotein glucose dehydrogenase"/>
    <property type="match status" value="1"/>
</dbReference>
<dbReference type="InterPro" id="IPR011041">
    <property type="entry name" value="Quinoprot_gluc/sorb_DH_b-prop"/>
</dbReference>
<dbReference type="InterPro" id="IPR011123">
    <property type="entry name" value="Y_Y_Y"/>
</dbReference>
<keyword evidence="1" id="KW-0597">Phosphoprotein</keyword>
<dbReference type="InterPro" id="IPR013783">
    <property type="entry name" value="Ig-like_fold"/>
</dbReference>
<reference evidence="7" key="1">
    <citation type="journal article" date="2019" name="Int. J. Syst. Evol. Microbiol.">
        <title>The Global Catalogue of Microorganisms (GCM) 10K type strain sequencing project: providing services to taxonomists for standard genome sequencing and annotation.</title>
        <authorList>
            <consortium name="The Broad Institute Genomics Platform"/>
            <consortium name="The Broad Institute Genome Sequencing Center for Infectious Disease"/>
            <person name="Wu L."/>
            <person name="Ma J."/>
        </authorList>
    </citation>
    <scope>NUCLEOTIDE SEQUENCE [LARGE SCALE GENOMIC DNA]</scope>
    <source>
        <strain evidence="7">KCTC 52416</strain>
    </source>
</reference>
<dbReference type="PANTHER" id="PTHR43547">
    <property type="entry name" value="TWO-COMPONENT HISTIDINE KINASE"/>
    <property type="match status" value="1"/>
</dbReference>
<dbReference type="Pfam" id="PF07495">
    <property type="entry name" value="Y_Y_Y"/>
    <property type="match status" value="1"/>
</dbReference>